<proteinExistence type="predicted"/>
<organism evidence="1 2">
    <name type="scientific">Araneus ventricosus</name>
    <name type="common">Orbweaver spider</name>
    <name type="synonym">Epeira ventricosa</name>
    <dbReference type="NCBI Taxonomy" id="182803"/>
    <lineage>
        <taxon>Eukaryota</taxon>
        <taxon>Metazoa</taxon>
        <taxon>Ecdysozoa</taxon>
        <taxon>Arthropoda</taxon>
        <taxon>Chelicerata</taxon>
        <taxon>Arachnida</taxon>
        <taxon>Araneae</taxon>
        <taxon>Araneomorphae</taxon>
        <taxon>Entelegynae</taxon>
        <taxon>Araneoidea</taxon>
        <taxon>Araneidae</taxon>
        <taxon>Araneus</taxon>
    </lineage>
</organism>
<keyword evidence="2" id="KW-1185">Reference proteome</keyword>
<sequence length="145" mass="16714">MVGACPLPVIVRASYGRGWVVAADCHQDSDLSTRTVTATATQMHETASRQIVTKLQPSSKNFFLRAGDRPRIHRVGKQAHYHYTRRGYTRWDRWNKIPDLPDDIFHNMPALTDVLLEGNRIKRFPARTWEKLIDNKLYQVTLAGR</sequence>
<gene>
    <name evidence="1" type="ORF">AVEN_199943_1</name>
</gene>
<evidence type="ECO:0000313" key="2">
    <source>
        <dbReference type="Proteomes" id="UP000499080"/>
    </source>
</evidence>
<comment type="caution">
    <text evidence="1">The sequence shown here is derived from an EMBL/GenBank/DDBJ whole genome shotgun (WGS) entry which is preliminary data.</text>
</comment>
<protein>
    <submittedName>
        <fullName evidence="1">Uncharacterized protein</fullName>
    </submittedName>
</protein>
<name>A0A4Y2RCN0_ARAVE</name>
<dbReference type="AlphaFoldDB" id="A0A4Y2RCN0"/>
<dbReference type="Proteomes" id="UP000499080">
    <property type="component" value="Unassembled WGS sequence"/>
</dbReference>
<evidence type="ECO:0000313" key="1">
    <source>
        <dbReference type="EMBL" id="GBN73538.1"/>
    </source>
</evidence>
<reference evidence="1 2" key="1">
    <citation type="journal article" date="2019" name="Sci. Rep.">
        <title>Orb-weaving spider Araneus ventricosus genome elucidates the spidroin gene catalogue.</title>
        <authorList>
            <person name="Kono N."/>
            <person name="Nakamura H."/>
            <person name="Ohtoshi R."/>
            <person name="Moran D.A.P."/>
            <person name="Shinohara A."/>
            <person name="Yoshida Y."/>
            <person name="Fujiwara M."/>
            <person name="Mori M."/>
            <person name="Tomita M."/>
            <person name="Arakawa K."/>
        </authorList>
    </citation>
    <scope>NUCLEOTIDE SEQUENCE [LARGE SCALE GENOMIC DNA]</scope>
</reference>
<accession>A0A4Y2RCN0</accession>
<dbReference type="EMBL" id="BGPR01016588">
    <property type="protein sequence ID" value="GBN73538.1"/>
    <property type="molecule type" value="Genomic_DNA"/>
</dbReference>